<dbReference type="Gene3D" id="1.10.510.10">
    <property type="entry name" value="Transferase(Phosphotransferase) domain 1"/>
    <property type="match status" value="1"/>
</dbReference>
<organism evidence="12 13">
    <name type="scientific">Mojavia pulchra JT2-VF2</name>
    <dbReference type="NCBI Taxonomy" id="287848"/>
    <lineage>
        <taxon>Bacteria</taxon>
        <taxon>Bacillati</taxon>
        <taxon>Cyanobacteriota</taxon>
        <taxon>Cyanophyceae</taxon>
        <taxon>Nostocales</taxon>
        <taxon>Nostocaceae</taxon>
    </lineage>
</organism>
<dbReference type="SMART" id="SM00220">
    <property type="entry name" value="S_TKc"/>
    <property type="match status" value="1"/>
</dbReference>
<keyword evidence="6 9" id="KW-0067">ATP-binding</keyword>
<evidence type="ECO:0000256" key="3">
    <source>
        <dbReference type="ARBA" id="ARBA00022679"/>
    </source>
</evidence>
<proteinExistence type="predicted"/>
<dbReference type="InterPro" id="IPR000719">
    <property type="entry name" value="Prot_kinase_dom"/>
</dbReference>
<dbReference type="Pfam" id="PF00069">
    <property type="entry name" value="Pkinase"/>
    <property type="match status" value="1"/>
</dbReference>
<comment type="catalytic activity">
    <reaction evidence="7">
        <text>L-threonyl-[protein] + ATP = O-phospho-L-threonyl-[protein] + ADP + H(+)</text>
        <dbReference type="Rhea" id="RHEA:46608"/>
        <dbReference type="Rhea" id="RHEA-COMP:11060"/>
        <dbReference type="Rhea" id="RHEA-COMP:11605"/>
        <dbReference type="ChEBI" id="CHEBI:15378"/>
        <dbReference type="ChEBI" id="CHEBI:30013"/>
        <dbReference type="ChEBI" id="CHEBI:30616"/>
        <dbReference type="ChEBI" id="CHEBI:61977"/>
        <dbReference type="ChEBI" id="CHEBI:456216"/>
        <dbReference type="EC" id="2.7.11.1"/>
    </reaction>
</comment>
<keyword evidence="10" id="KW-0812">Transmembrane</keyword>
<evidence type="ECO:0000259" key="11">
    <source>
        <dbReference type="PROSITE" id="PS50011"/>
    </source>
</evidence>
<dbReference type="PANTHER" id="PTHR24363:SF0">
    <property type="entry name" value="SERINE_THREONINE KINASE LIKE DOMAIN CONTAINING 1"/>
    <property type="match status" value="1"/>
</dbReference>
<evidence type="ECO:0000256" key="8">
    <source>
        <dbReference type="ARBA" id="ARBA00048679"/>
    </source>
</evidence>
<evidence type="ECO:0000256" key="9">
    <source>
        <dbReference type="PROSITE-ProRule" id="PRU10141"/>
    </source>
</evidence>
<dbReference type="GO" id="GO:0005524">
    <property type="term" value="F:ATP binding"/>
    <property type="evidence" value="ECO:0007669"/>
    <property type="project" value="UniProtKB-UniRule"/>
</dbReference>
<keyword evidence="10" id="KW-0472">Membrane</keyword>
<keyword evidence="5 12" id="KW-0418">Kinase</keyword>
<evidence type="ECO:0000256" key="6">
    <source>
        <dbReference type="ARBA" id="ARBA00022840"/>
    </source>
</evidence>
<feature type="transmembrane region" description="Helical" evidence="10">
    <location>
        <begin position="300"/>
        <end position="320"/>
    </location>
</feature>
<dbReference type="EC" id="2.7.11.1" evidence="1"/>
<comment type="caution">
    <text evidence="12">The sequence shown here is derived from an EMBL/GenBank/DDBJ whole genome shotgun (WGS) entry which is preliminary data.</text>
</comment>
<name>A0A951PVK8_9NOST</name>
<dbReference type="InterPro" id="IPR011009">
    <property type="entry name" value="Kinase-like_dom_sf"/>
</dbReference>
<dbReference type="InterPro" id="IPR017441">
    <property type="entry name" value="Protein_kinase_ATP_BS"/>
</dbReference>
<feature type="binding site" evidence="9">
    <location>
        <position position="43"/>
    </location>
    <ligand>
        <name>ATP</name>
        <dbReference type="ChEBI" id="CHEBI:30616"/>
    </ligand>
</feature>
<evidence type="ECO:0000256" key="10">
    <source>
        <dbReference type="SAM" id="Phobius"/>
    </source>
</evidence>
<evidence type="ECO:0000313" key="13">
    <source>
        <dbReference type="Proteomes" id="UP000715781"/>
    </source>
</evidence>
<dbReference type="PANTHER" id="PTHR24363">
    <property type="entry name" value="SERINE/THREONINE PROTEIN KINASE"/>
    <property type="match status" value="1"/>
</dbReference>
<evidence type="ECO:0000256" key="5">
    <source>
        <dbReference type="ARBA" id="ARBA00022777"/>
    </source>
</evidence>
<evidence type="ECO:0000256" key="7">
    <source>
        <dbReference type="ARBA" id="ARBA00047899"/>
    </source>
</evidence>
<comment type="catalytic activity">
    <reaction evidence="8">
        <text>L-seryl-[protein] + ATP = O-phospho-L-seryl-[protein] + ADP + H(+)</text>
        <dbReference type="Rhea" id="RHEA:17989"/>
        <dbReference type="Rhea" id="RHEA-COMP:9863"/>
        <dbReference type="Rhea" id="RHEA-COMP:11604"/>
        <dbReference type="ChEBI" id="CHEBI:15378"/>
        <dbReference type="ChEBI" id="CHEBI:29999"/>
        <dbReference type="ChEBI" id="CHEBI:30616"/>
        <dbReference type="ChEBI" id="CHEBI:83421"/>
        <dbReference type="ChEBI" id="CHEBI:456216"/>
        <dbReference type="EC" id="2.7.11.1"/>
    </reaction>
</comment>
<dbReference type="PROSITE" id="PS50011">
    <property type="entry name" value="PROTEIN_KINASE_DOM"/>
    <property type="match status" value="1"/>
</dbReference>
<evidence type="ECO:0000313" key="12">
    <source>
        <dbReference type="EMBL" id="MBW4561029.1"/>
    </source>
</evidence>
<accession>A0A951PVK8</accession>
<keyword evidence="2 12" id="KW-0723">Serine/threonine-protein kinase</keyword>
<keyword evidence="4 9" id="KW-0547">Nucleotide-binding</keyword>
<sequence length="338" mass="38215">MIQNGTVIRGHYQIQERLGSGGFGITYLAIDIDRPSHCKFVVKQLSLRNNDFNTLPFARELFEREAKVLERLGKKNDQIPELLAYFEENEEFYLVQEFVDGKDLRSEIIPGQPLPEDNVVVLLQDILKVLEFVHQENVIHRDIKPSNLIRRYSDEKIVLIDFGAVKEISTLEINADNPSSLTHNVGTPGYTPIEQERGHPKLSSDIYAVGILGIQALTGLIPRNLEKNFSGEIIWRKHAPKVTNALASVLDKMVCPSFENRYESATAALTAFTQADQVSPTRPPTQLAGYLSNTQYAYRYPLITNLVLCLSLSFTGTYVFQIIQKIIIDKTYQNSNEA</sequence>
<dbReference type="EMBL" id="JAHHHN010000003">
    <property type="protein sequence ID" value="MBW4561029.1"/>
    <property type="molecule type" value="Genomic_DNA"/>
</dbReference>
<keyword evidence="10" id="KW-1133">Transmembrane helix</keyword>
<gene>
    <name evidence="12" type="ORF">KME32_07680</name>
</gene>
<dbReference type="Proteomes" id="UP000715781">
    <property type="component" value="Unassembled WGS sequence"/>
</dbReference>
<reference evidence="12" key="2">
    <citation type="journal article" date="2022" name="Microbiol. Resour. Announc.">
        <title>Metagenome Sequencing to Explore Phylogenomics of Terrestrial Cyanobacteria.</title>
        <authorList>
            <person name="Ward R.D."/>
            <person name="Stajich J.E."/>
            <person name="Johansen J.R."/>
            <person name="Huntemann M."/>
            <person name="Clum A."/>
            <person name="Foster B."/>
            <person name="Foster B."/>
            <person name="Roux S."/>
            <person name="Palaniappan K."/>
            <person name="Varghese N."/>
            <person name="Mukherjee S."/>
            <person name="Reddy T.B.K."/>
            <person name="Daum C."/>
            <person name="Copeland A."/>
            <person name="Chen I.A."/>
            <person name="Ivanova N.N."/>
            <person name="Kyrpides N.C."/>
            <person name="Shapiro N."/>
            <person name="Eloe-Fadrosh E.A."/>
            <person name="Pietrasiak N."/>
        </authorList>
    </citation>
    <scope>NUCLEOTIDE SEQUENCE</scope>
    <source>
        <strain evidence="12">JT2-VF2</strain>
    </source>
</reference>
<evidence type="ECO:0000256" key="2">
    <source>
        <dbReference type="ARBA" id="ARBA00022527"/>
    </source>
</evidence>
<keyword evidence="3" id="KW-0808">Transferase</keyword>
<dbReference type="SUPFAM" id="SSF56112">
    <property type="entry name" value="Protein kinase-like (PK-like)"/>
    <property type="match status" value="1"/>
</dbReference>
<dbReference type="PROSITE" id="PS00107">
    <property type="entry name" value="PROTEIN_KINASE_ATP"/>
    <property type="match status" value="1"/>
</dbReference>
<evidence type="ECO:0000256" key="1">
    <source>
        <dbReference type="ARBA" id="ARBA00012513"/>
    </source>
</evidence>
<dbReference type="GO" id="GO:0004674">
    <property type="term" value="F:protein serine/threonine kinase activity"/>
    <property type="evidence" value="ECO:0007669"/>
    <property type="project" value="UniProtKB-KW"/>
</dbReference>
<dbReference type="AlphaFoldDB" id="A0A951PVK8"/>
<feature type="domain" description="Protein kinase" evidence="11">
    <location>
        <begin position="12"/>
        <end position="273"/>
    </location>
</feature>
<dbReference type="CDD" id="cd14014">
    <property type="entry name" value="STKc_PknB_like"/>
    <property type="match status" value="1"/>
</dbReference>
<protein>
    <recommendedName>
        <fullName evidence="1">non-specific serine/threonine protein kinase</fullName>
        <ecNumber evidence="1">2.7.11.1</ecNumber>
    </recommendedName>
</protein>
<reference evidence="12" key="1">
    <citation type="submission" date="2021-05" db="EMBL/GenBank/DDBJ databases">
        <authorList>
            <person name="Pietrasiak N."/>
            <person name="Ward R."/>
            <person name="Stajich J.E."/>
            <person name="Kurbessoian T."/>
        </authorList>
    </citation>
    <scope>NUCLEOTIDE SEQUENCE</scope>
    <source>
        <strain evidence="12">JT2-VF2</strain>
    </source>
</reference>
<evidence type="ECO:0000256" key="4">
    <source>
        <dbReference type="ARBA" id="ARBA00022741"/>
    </source>
</evidence>